<feature type="binding site" evidence="12">
    <location>
        <position position="159"/>
    </location>
    <ligand>
        <name>Zn(2+)</name>
        <dbReference type="ChEBI" id="CHEBI:29105"/>
    </ligand>
</feature>
<dbReference type="SUPFAM" id="SSF57770">
    <property type="entry name" value="Methionyl-tRNA synthetase (MetRS), Zn-domain"/>
    <property type="match status" value="1"/>
</dbReference>
<keyword evidence="10 12" id="KW-0030">Aminoacyl-tRNA synthetase</keyword>
<dbReference type="CDD" id="cd07957">
    <property type="entry name" value="Anticodon_Ia_Met"/>
    <property type="match status" value="1"/>
</dbReference>
<dbReference type="EMBL" id="VAFL01000014">
    <property type="protein sequence ID" value="TKW65276.1"/>
    <property type="molecule type" value="Genomic_DNA"/>
</dbReference>
<dbReference type="CDD" id="cd00814">
    <property type="entry name" value="MetRS_core"/>
    <property type="match status" value="1"/>
</dbReference>
<dbReference type="SUPFAM" id="SSF52374">
    <property type="entry name" value="Nucleotidylyl transferase"/>
    <property type="match status" value="1"/>
</dbReference>
<dbReference type="HAMAP" id="MF_00098">
    <property type="entry name" value="Met_tRNA_synth_type1"/>
    <property type="match status" value="1"/>
</dbReference>
<evidence type="ECO:0000256" key="1">
    <source>
        <dbReference type="ARBA" id="ARBA00003314"/>
    </source>
</evidence>
<comment type="cofactor">
    <cofactor evidence="12">
        <name>Zn(2+)</name>
        <dbReference type="ChEBI" id="CHEBI:29105"/>
    </cofactor>
    <text evidence="12">Binds 1 zinc ion per subunit.</text>
</comment>
<evidence type="ECO:0000256" key="9">
    <source>
        <dbReference type="ARBA" id="ARBA00022917"/>
    </source>
</evidence>
<comment type="caution">
    <text evidence="15">The sequence shown here is derived from an EMBL/GenBank/DDBJ whole genome shotgun (WGS) entry which is preliminary data.</text>
</comment>
<dbReference type="Pfam" id="PF09334">
    <property type="entry name" value="tRNA-synt_1g"/>
    <property type="match status" value="1"/>
</dbReference>
<keyword evidence="6 12" id="KW-0547">Nucleotide-binding</keyword>
<comment type="subcellular location">
    <subcellularLocation>
        <location evidence="2 12">Cytoplasm</location>
    </subcellularLocation>
</comment>
<dbReference type="InterPro" id="IPR023458">
    <property type="entry name" value="Met-tRNA_ligase_1"/>
</dbReference>
<feature type="binding site" evidence="12">
    <location>
        <position position="156"/>
    </location>
    <ligand>
        <name>Zn(2+)</name>
        <dbReference type="ChEBI" id="CHEBI:29105"/>
    </ligand>
</feature>
<keyword evidence="12" id="KW-0479">Metal-binding</keyword>
<dbReference type="InterPro" id="IPR033911">
    <property type="entry name" value="MetRS_core"/>
</dbReference>
<dbReference type="InterPro" id="IPR009080">
    <property type="entry name" value="tRNAsynth_Ia_anticodon-bd"/>
</dbReference>
<evidence type="ECO:0000313" key="15">
    <source>
        <dbReference type="EMBL" id="TKW65276.1"/>
    </source>
</evidence>
<dbReference type="PANTHER" id="PTHR45765">
    <property type="entry name" value="METHIONINE--TRNA LIGASE"/>
    <property type="match status" value="1"/>
</dbReference>
<dbReference type="InterPro" id="IPR014729">
    <property type="entry name" value="Rossmann-like_a/b/a_fold"/>
</dbReference>
<dbReference type="GO" id="GO:0006431">
    <property type="term" value="P:methionyl-tRNA aminoacylation"/>
    <property type="evidence" value="ECO:0007669"/>
    <property type="project" value="UniProtKB-UniRule"/>
</dbReference>
<keyword evidence="9 12" id="KW-0648">Protein biosynthesis</keyword>
<evidence type="ECO:0000256" key="5">
    <source>
        <dbReference type="ARBA" id="ARBA00022598"/>
    </source>
</evidence>
<evidence type="ECO:0000256" key="8">
    <source>
        <dbReference type="ARBA" id="ARBA00022840"/>
    </source>
</evidence>
<dbReference type="InterPro" id="IPR029038">
    <property type="entry name" value="MetRS_Zn"/>
</dbReference>
<dbReference type="Gene3D" id="3.40.50.620">
    <property type="entry name" value="HUPs"/>
    <property type="match status" value="1"/>
</dbReference>
<dbReference type="PRINTS" id="PR01041">
    <property type="entry name" value="TRNASYNTHMET"/>
</dbReference>
<dbReference type="InterPro" id="IPR014758">
    <property type="entry name" value="Met-tRNA_synth"/>
</dbReference>
<comment type="function">
    <text evidence="1 12">Is required not only for elongation of protein synthesis but also for the initiation of all mRNA translation through initiator tRNA(fMet) aminoacylation.</text>
</comment>
<dbReference type="Proteomes" id="UP000315344">
    <property type="component" value="Unassembled WGS sequence"/>
</dbReference>
<evidence type="ECO:0000256" key="12">
    <source>
        <dbReference type="HAMAP-Rule" id="MF_00098"/>
    </source>
</evidence>
<dbReference type="Gene3D" id="1.10.730.10">
    <property type="entry name" value="Isoleucyl-tRNA Synthetase, Domain 1"/>
    <property type="match status" value="1"/>
</dbReference>
<evidence type="ECO:0000313" key="16">
    <source>
        <dbReference type="Proteomes" id="UP000315344"/>
    </source>
</evidence>
<comment type="catalytic activity">
    <reaction evidence="11 12">
        <text>tRNA(Met) + L-methionine + ATP = L-methionyl-tRNA(Met) + AMP + diphosphate</text>
        <dbReference type="Rhea" id="RHEA:13481"/>
        <dbReference type="Rhea" id="RHEA-COMP:9667"/>
        <dbReference type="Rhea" id="RHEA-COMP:9698"/>
        <dbReference type="ChEBI" id="CHEBI:30616"/>
        <dbReference type="ChEBI" id="CHEBI:33019"/>
        <dbReference type="ChEBI" id="CHEBI:57844"/>
        <dbReference type="ChEBI" id="CHEBI:78442"/>
        <dbReference type="ChEBI" id="CHEBI:78530"/>
        <dbReference type="ChEBI" id="CHEBI:456215"/>
        <dbReference type="EC" id="6.1.1.10"/>
    </reaction>
</comment>
<name>A0A533I0Q4_PARDE</name>
<evidence type="ECO:0000256" key="2">
    <source>
        <dbReference type="ARBA" id="ARBA00004496"/>
    </source>
</evidence>
<dbReference type="EC" id="6.1.1.10" evidence="12"/>
<accession>A0A533I0Q4</accession>
<dbReference type="NCBIfam" id="TIGR00398">
    <property type="entry name" value="metG"/>
    <property type="match status" value="1"/>
</dbReference>
<dbReference type="AlphaFoldDB" id="A0A533I0Q4"/>
<dbReference type="GO" id="GO:0005829">
    <property type="term" value="C:cytosol"/>
    <property type="evidence" value="ECO:0007669"/>
    <property type="project" value="TreeGrafter"/>
</dbReference>
<dbReference type="InterPro" id="IPR041872">
    <property type="entry name" value="Anticodon_Met"/>
</dbReference>
<dbReference type="FunFam" id="2.20.28.20:FF:000001">
    <property type="entry name" value="Methionine--tRNA ligase"/>
    <property type="match status" value="1"/>
</dbReference>
<evidence type="ECO:0000256" key="10">
    <source>
        <dbReference type="ARBA" id="ARBA00023146"/>
    </source>
</evidence>
<feature type="binding site" evidence="12">
    <location>
        <position position="146"/>
    </location>
    <ligand>
        <name>Zn(2+)</name>
        <dbReference type="ChEBI" id="CHEBI:29105"/>
    </ligand>
</feature>
<protein>
    <recommendedName>
        <fullName evidence="12">Methionine--tRNA ligase</fullName>
        <ecNumber evidence="12">6.1.1.10</ecNumber>
    </recommendedName>
    <alternativeName>
        <fullName evidence="12">Methionyl-tRNA synthetase</fullName>
        <shortName evidence="12">MetRS</shortName>
    </alternativeName>
</protein>
<feature type="binding site" evidence="12">
    <location>
        <position position="346"/>
    </location>
    <ligand>
        <name>ATP</name>
        <dbReference type="ChEBI" id="CHEBI:30616"/>
    </ligand>
</feature>
<evidence type="ECO:0000259" key="13">
    <source>
        <dbReference type="Pfam" id="PF09334"/>
    </source>
</evidence>
<feature type="domain" description="Methionyl/Leucyl tRNA synthetase" evidence="13">
    <location>
        <begin position="4"/>
        <end position="406"/>
    </location>
</feature>
<dbReference type="SUPFAM" id="SSF47323">
    <property type="entry name" value="Anticodon-binding domain of a subclass of class I aminoacyl-tRNA synthetases"/>
    <property type="match status" value="1"/>
</dbReference>
<keyword evidence="8 12" id="KW-0067">ATP-binding</keyword>
<feature type="binding site" evidence="12">
    <location>
        <position position="143"/>
    </location>
    <ligand>
        <name>Zn(2+)</name>
        <dbReference type="ChEBI" id="CHEBI:29105"/>
    </ligand>
</feature>
<proteinExistence type="inferred from homology"/>
<feature type="short sequence motif" description="'HIGH' region" evidence="12">
    <location>
        <begin position="11"/>
        <end position="21"/>
    </location>
</feature>
<sequence length="568" mass="63696">MARHLITSALPYINGIKHLGNLVGSQLPADLYARYLRGRGHEVMFICATDEHGTPAELAAAKTGEPVDVYCARMHAEQSKLAAGFGLSFDHYGRSSSAQNRQLTQHFAGKLDQEGLIREVSEKQVYSIDDGRFLPDRYIEGTCPNCGYEKARGDQCENCTKQLDPTDLINPHSTISGSTNLEVRETKHLYLRQSAMKDQIAAWIDSKTDWPVLTTSIAKKWLFDGDGLQDRGITRDLDWGVPVQKGDQPWPGMEGKVFYVWFDAPIEYIGATAEWADANGGDWERWWRTDKGAGDVTYTQFMGKDNVPFHTLGFPTTIMGSGEPWKLVDYIKSFNYLTYDGGQFSTSQGRGVFMDDALSLLPADYWRWWLLSHAPESGDSEFTWENFQQSVNKDLADVLGNFVSRITKFCRSKFGETVPEGGEWGEAERELAAALTARIRAYEAFMDRMEVRKAAGELRAIWVLGNEYLQSAAPWATFKEDPEKAAMQVRLGLNLIALYASLSAPFITFTAATLREAMNSSDTWPDDVDAALTALPPGHAFTVPDNLFAKITDEQREEWTERFKGTRA</sequence>
<evidence type="ECO:0000256" key="7">
    <source>
        <dbReference type="ARBA" id="ARBA00022833"/>
    </source>
</evidence>
<evidence type="ECO:0000256" key="4">
    <source>
        <dbReference type="ARBA" id="ARBA00022490"/>
    </source>
</evidence>
<reference evidence="15 16" key="1">
    <citation type="journal article" date="2017" name="Nat. Commun.">
        <title>In situ click chemistry generation of cyclooxygenase-2 inhibitors.</title>
        <authorList>
            <person name="Bhardwaj A."/>
            <person name="Kaur J."/>
            <person name="Wuest M."/>
            <person name="Wuest F."/>
        </authorList>
    </citation>
    <scope>NUCLEOTIDE SEQUENCE [LARGE SCALE GENOMIC DNA]</scope>
    <source>
        <strain evidence="15">S2_012_000_R3_94</strain>
    </source>
</reference>
<evidence type="ECO:0000256" key="11">
    <source>
        <dbReference type="ARBA" id="ARBA00047364"/>
    </source>
</evidence>
<evidence type="ECO:0000259" key="14">
    <source>
        <dbReference type="Pfam" id="PF19303"/>
    </source>
</evidence>
<keyword evidence="7 12" id="KW-0862">Zinc</keyword>
<keyword evidence="5 12" id="KW-0436">Ligase</keyword>
<keyword evidence="4 12" id="KW-0963">Cytoplasm</keyword>
<dbReference type="InterPro" id="IPR015413">
    <property type="entry name" value="Methionyl/Leucyl_tRNA_Synth"/>
</dbReference>
<dbReference type="Pfam" id="PF19303">
    <property type="entry name" value="Anticodon_3"/>
    <property type="match status" value="1"/>
</dbReference>
<dbReference type="GO" id="GO:0004825">
    <property type="term" value="F:methionine-tRNA ligase activity"/>
    <property type="evidence" value="ECO:0007669"/>
    <property type="project" value="UniProtKB-UniRule"/>
</dbReference>
<gene>
    <name evidence="12" type="primary">metG</name>
    <name evidence="15" type="ORF">DI616_15150</name>
</gene>
<feature type="domain" description="Methionyl-tRNA synthetase anticodon-binding" evidence="14">
    <location>
        <begin position="418"/>
        <end position="567"/>
    </location>
</feature>
<dbReference type="GO" id="GO:0005524">
    <property type="term" value="F:ATP binding"/>
    <property type="evidence" value="ECO:0007669"/>
    <property type="project" value="UniProtKB-UniRule"/>
</dbReference>
<comment type="similarity">
    <text evidence="3 12">Belongs to the class-I aminoacyl-tRNA synthetase family. MetG type 1 subfamily.</text>
</comment>
<dbReference type="GO" id="GO:0017101">
    <property type="term" value="C:aminoacyl-tRNA synthetase multienzyme complex"/>
    <property type="evidence" value="ECO:0007669"/>
    <property type="project" value="TreeGrafter"/>
</dbReference>
<organism evidence="15 16">
    <name type="scientific">Paracoccus denitrificans</name>
    <dbReference type="NCBI Taxonomy" id="266"/>
    <lineage>
        <taxon>Bacteria</taxon>
        <taxon>Pseudomonadati</taxon>
        <taxon>Pseudomonadota</taxon>
        <taxon>Alphaproteobacteria</taxon>
        <taxon>Rhodobacterales</taxon>
        <taxon>Paracoccaceae</taxon>
        <taxon>Paracoccus</taxon>
    </lineage>
</organism>
<evidence type="ECO:0000256" key="6">
    <source>
        <dbReference type="ARBA" id="ARBA00022741"/>
    </source>
</evidence>
<dbReference type="GO" id="GO:0046872">
    <property type="term" value="F:metal ion binding"/>
    <property type="evidence" value="ECO:0007669"/>
    <property type="project" value="UniProtKB-KW"/>
</dbReference>
<dbReference type="PANTHER" id="PTHR45765:SF1">
    <property type="entry name" value="METHIONINE--TRNA LIGASE, CYTOPLASMIC"/>
    <property type="match status" value="1"/>
</dbReference>
<evidence type="ECO:0000256" key="3">
    <source>
        <dbReference type="ARBA" id="ARBA00008258"/>
    </source>
</evidence>
<dbReference type="Gene3D" id="2.20.28.20">
    <property type="entry name" value="Methionyl-tRNA synthetase, Zn-domain"/>
    <property type="match status" value="1"/>
</dbReference>
<feature type="short sequence motif" description="'KMSKS' region" evidence="12">
    <location>
        <begin position="343"/>
        <end position="347"/>
    </location>
</feature>
<comment type="subunit">
    <text evidence="12">Monomer.</text>
</comment>